<keyword evidence="3" id="KW-1185">Reference proteome</keyword>
<reference evidence="2" key="1">
    <citation type="journal article" date="2023" name="Mol. Phylogenet. Evol.">
        <title>Genome-scale phylogeny and comparative genomics of the fungal order Sordariales.</title>
        <authorList>
            <person name="Hensen N."/>
            <person name="Bonometti L."/>
            <person name="Westerberg I."/>
            <person name="Brannstrom I.O."/>
            <person name="Guillou S."/>
            <person name="Cros-Aarteil S."/>
            <person name="Calhoun S."/>
            <person name="Haridas S."/>
            <person name="Kuo A."/>
            <person name="Mondo S."/>
            <person name="Pangilinan J."/>
            <person name="Riley R."/>
            <person name="LaButti K."/>
            <person name="Andreopoulos B."/>
            <person name="Lipzen A."/>
            <person name="Chen C."/>
            <person name="Yan M."/>
            <person name="Daum C."/>
            <person name="Ng V."/>
            <person name="Clum A."/>
            <person name="Steindorff A."/>
            <person name="Ohm R.A."/>
            <person name="Martin F."/>
            <person name="Silar P."/>
            <person name="Natvig D.O."/>
            <person name="Lalanne C."/>
            <person name="Gautier V."/>
            <person name="Ament-Velasquez S.L."/>
            <person name="Kruys A."/>
            <person name="Hutchinson M.I."/>
            <person name="Powell A.J."/>
            <person name="Barry K."/>
            <person name="Miller A.N."/>
            <person name="Grigoriev I.V."/>
            <person name="Debuchy R."/>
            <person name="Gladieux P."/>
            <person name="Hiltunen Thoren M."/>
            <person name="Johannesson H."/>
        </authorList>
    </citation>
    <scope>NUCLEOTIDE SEQUENCE</scope>
    <source>
        <strain evidence="2">CBS 757.83</strain>
    </source>
</reference>
<feature type="compositionally biased region" description="Acidic residues" evidence="1">
    <location>
        <begin position="221"/>
        <end position="237"/>
    </location>
</feature>
<dbReference type="Gene3D" id="6.10.140.1020">
    <property type="match status" value="1"/>
</dbReference>
<organism evidence="2 3">
    <name type="scientific">Parathielavia hyrcaniae</name>
    <dbReference type="NCBI Taxonomy" id="113614"/>
    <lineage>
        <taxon>Eukaryota</taxon>
        <taxon>Fungi</taxon>
        <taxon>Dikarya</taxon>
        <taxon>Ascomycota</taxon>
        <taxon>Pezizomycotina</taxon>
        <taxon>Sordariomycetes</taxon>
        <taxon>Sordariomycetidae</taxon>
        <taxon>Sordariales</taxon>
        <taxon>Chaetomiaceae</taxon>
        <taxon>Parathielavia</taxon>
    </lineage>
</organism>
<evidence type="ECO:0008006" key="4">
    <source>
        <dbReference type="Google" id="ProtNLM"/>
    </source>
</evidence>
<dbReference type="PANTHER" id="PTHR28527:SF1">
    <property type="entry name" value="SWI5-DEPENDENT RECOMBINATION DNA REPAIR PROTEIN 1"/>
    <property type="match status" value="1"/>
</dbReference>
<dbReference type="Proteomes" id="UP001305647">
    <property type="component" value="Unassembled WGS sequence"/>
</dbReference>
<gene>
    <name evidence="2" type="ORF">N658DRAFT_483068</name>
</gene>
<reference evidence="2" key="2">
    <citation type="submission" date="2023-05" db="EMBL/GenBank/DDBJ databases">
        <authorList>
            <consortium name="Lawrence Berkeley National Laboratory"/>
            <person name="Steindorff A."/>
            <person name="Hensen N."/>
            <person name="Bonometti L."/>
            <person name="Westerberg I."/>
            <person name="Brannstrom I.O."/>
            <person name="Guillou S."/>
            <person name="Cros-Aarteil S."/>
            <person name="Calhoun S."/>
            <person name="Haridas S."/>
            <person name="Kuo A."/>
            <person name="Mondo S."/>
            <person name="Pangilinan J."/>
            <person name="Riley R."/>
            <person name="Labutti K."/>
            <person name="Andreopoulos B."/>
            <person name="Lipzen A."/>
            <person name="Chen C."/>
            <person name="Yanf M."/>
            <person name="Daum C."/>
            <person name="Ng V."/>
            <person name="Clum A."/>
            <person name="Ohm R."/>
            <person name="Martin F."/>
            <person name="Silar P."/>
            <person name="Natvig D."/>
            <person name="Lalanne C."/>
            <person name="Gautier V."/>
            <person name="Ament-Velasquez S.L."/>
            <person name="Kruys A."/>
            <person name="Hutchinson M.I."/>
            <person name="Powell A.J."/>
            <person name="Barry K."/>
            <person name="Miller A.N."/>
            <person name="Grigoriev I.V."/>
            <person name="Debuchy R."/>
            <person name="Gladieux P."/>
            <person name="Thoren M.H."/>
            <person name="Johannesson H."/>
        </authorList>
    </citation>
    <scope>NUCLEOTIDE SEQUENCE</scope>
    <source>
        <strain evidence="2">CBS 757.83</strain>
    </source>
</reference>
<dbReference type="PANTHER" id="PTHR28527">
    <property type="entry name" value="MATING-TYPE SWITCHING PROTEIN SWI2-RELATED"/>
    <property type="match status" value="1"/>
</dbReference>
<feature type="region of interest" description="Disordered" evidence="1">
    <location>
        <begin position="203"/>
        <end position="237"/>
    </location>
</feature>
<evidence type="ECO:0000256" key="1">
    <source>
        <dbReference type="SAM" id="MobiDB-lite"/>
    </source>
</evidence>
<feature type="compositionally biased region" description="Basic and acidic residues" evidence="1">
    <location>
        <begin position="83"/>
        <end position="93"/>
    </location>
</feature>
<evidence type="ECO:0000313" key="2">
    <source>
        <dbReference type="EMBL" id="KAK4105617.1"/>
    </source>
</evidence>
<accession>A0AAN6Q8K1</accession>
<dbReference type="GO" id="GO:0006310">
    <property type="term" value="P:DNA recombination"/>
    <property type="evidence" value="ECO:0007669"/>
    <property type="project" value="TreeGrafter"/>
</dbReference>
<dbReference type="AlphaFoldDB" id="A0AAN6Q8K1"/>
<proteinExistence type="predicted"/>
<feature type="compositionally biased region" description="Gly residues" evidence="1">
    <location>
        <begin position="144"/>
        <end position="162"/>
    </location>
</feature>
<protein>
    <recommendedName>
        <fullName evidence="4">Swi5-dependent recombination DNA repair protein 1</fullName>
    </recommendedName>
</protein>
<sequence>MSFQTPSGPAAKRRRIETANATLRKPFRSPLIARKEEEQGDSQALSPSNIVRGSPAIAVASPALSGGNHSSPPPPTQKRPATKHVDGHPHGNDDDVDDVVLLSRILASQRQLASQLRAAQAQLDLVRQARRIEQASAASATAGRAGGEGEGEGGIDGGGGGDAGLQGMISRWKAASRLAAEDLFELVRGRVEGVGGVRAWRARQREGGSGRERERERDDESGGEDGNEDEEDGEETEFTMLAMLKSLNIDPDVVGYDPVEDRWRD</sequence>
<feature type="compositionally biased region" description="Polar residues" evidence="1">
    <location>
        <begin position="41"/>
        <end position="51"/>
    </location>
</feature>
<name>A0AAN6Q8K1_9PEZI</name>
<comment type="caution">
    <text evidence="2">The sequence shown here is derived from an EMBL/GenBank/DDBJ whole genome shotgun (WGS) entry which is preliminary data.</text>
</comment>
<feature type="compositionally biased region" description="Basic and acidic residues" evidence="1">
    <location>
        <begin position="203"/>
        <end position="220"/>
    </location>
</feature>
<evidence type="ECO:0000313" key="3">
    <source>
        <dbReference type="Proteomes" id="UP001305647"/>
    </source>
</evidence>
<feature type="region of interest" description="Disordered" evidence="1">
    <location>
        <begin position="137"/>
        <end position="162"/>
    </location>
</feature>
<feature type="region of interest" description="Disordered" evidence="1">
    <location>
        <begin position="1"/>
        <end position="96"/>
    </location>
</feature>
<dbReference type="EMBL" id="MU863625">
    <property type="protein sequence ID" value="KAK4105617.1"/>
    <property type="molecule type" value="Genomic_DNA"/>
</dbReference>